<evidence type="ECO:0000256" key="2">
    <source>
        <dbReference type="ARBA" id="ARBA00022741"/>
    </source>
</evidence>
<keyword evidence="2" id="KW-0547">Nucleotide-binding</keyword>
<keyword evidence="5" id="KW-0143">Chaperone</keyword>
<accession>A0A6J6E612</accession>
<dbReference type="InterPro" id="IPR027417">
    <property type="entry name" value="P-loop_NTPase"/>
</dbReference>
<dbReference type="InterPro" id="IPR005129">
    <property type="entry name" value="GTPase_ArgK"/>
</dbReference>
<organism evidence="6">
    <name type="scientific">freshwater metagenome</name>
    <dbReference type="NCBI Taxonomy" id="449393"/>
    <lineage>
        <taxon>unclassified sequences</taxon>
        <taxon>metagenomes</taxon>
        <taxon>ecological metagenomes</taxon>
    </lineage>
</organism>
<proteinExistence type="inferred from homology"/>
<evidence type="ECO:0000256" key="5">
    <source>
        <dbReference type="ARBA" id="ARBA00023186"/>
    </source>
</evidence>
<dbReference type="GO" id="GO:0005525">
    <property type="term" value="F:GTP binding"/>
    <property type="evidence" value="ECO:0007669"/>
    <property type="project" value="UniProtKB-KW"/>
</dbReference>
<dbReference type="Gene3D" id="3.40.50.300">
    <property type="entry name" value="P-loop containing nucleotide triphosphate hydrolases"/>
    <property type="match status" value="1"/>
</dbReference>
<name>A0A6J6E612_9ZZZZ</name>
<sequence>MTTPVDADAAALLAAARSGDRSALARLLSKVERGGDDARSVSEVTHALAGAATTVGITGAPGAGKSTLTSALVREMRSSDVSVGVLAIDPSSPFTGGAILGDRVRMDEHALDEEVFIRSMATRGHLGGLSVAVPDAARVLDAAGMQWVLIETVGVGQVEVEIAGEADTTIVVVNPGWGDTVQANKAGLMEIADVFVVNKADRSGLEETVADLERMLSLRTGSEWRPPVVQTIATEGRGASELWSAIQQHNAWSLENGEFERRRSLRLDQELRRVVNALMAAKVEELSGGDAWQRARSEVAARHVDPWTAANALLA</sequence>
<dbReference type="InterPro" id="IPR052040">
    <property type="entry name" value="GTPase/Isobutyryl-CoA_mutase"/>
</dbReference>
<dbReference type="Pfam" id="PF03308">
    <property type="entry name" value="MeaB"/>
    <property type="match status" value="1"/>
</dbReference>
<dbReference type="SUPFAM" id="SSF52540">
    <property type="entry name" value="P-loop containing nucleoside triphosphate hydrolases"/>
    <property type="match status" value="1"/>
</dbReference>
<evidence type="ECO:0000313" key="6">
    <source>
        <dbReference type="EMBL" id="CAB4571286.1"/>
    </source>
</evidence>
<dbReference type="EMBL" id="CAEZTG010000112">
    <property type="protein sequence ID" value="CAB4571286.1"/>
    <property type="molecule type" value="Genomic_DNA"/>
</dbReference>
<dbReference type="NCBIfam" id="TIGR00750">
    <property type="entry name" value="lao"/>
    <property type="match status" value="1"/>
</dbReference>
<comment type="similarity">
    <text evidence="1">Belongs to the SIMIBI class G3E GTPase family. ArgK/MeaB subfamily.</text>
</comment>
<reference evidence="6" key="1">
    <citation type="submission" date="2020-05" db="EMBL/GenBank/DDBJ databases">
        <authorList>
            <person name="Chiriac C."/>
            <person name="Salcher M."/>
            <person name="Ghai R."/>
            <person name="Kavagutti S V."/>
        </authorList>
    </citation>
    <scope>NUCLEOTIDE SEQUENCE</scope>
</reference>
<dbReference type="AlphaFoldDB" id="A0A6J6E612"/>
<gene>
    <name evidence="6" type="ORF">UFOPK1603_01183</name>
</gene>
<dbReference type="CDD" id="cd03114">
    <property type="entry name" value="MMAA-like"/>
    <property type="match status" value="1"/>
</dbReference>
<keyword evidence="3" id="KW-0378">Hydrolase</keyword>
<protein>
    <submittedName>
        <fullName evidence="6">Unannotated protein</fullName>
    </submittedName>
</protein>
<evidence type="ECO:0000256" key="3">
    <source>
        <dbReference type="ARBA" id="ARBA00022801"/>
    </source>
</evidence>
<evidence type="ECO:0000256" key="1">
    <source>
        <dbReference type="ARBA" id="ARBA00009625"/>
    </source>
</evidence>
<keyword evidence="4" id="KW-0342">GTP-binding</keyword>
<evidence type="ECO:0000256" key="4">
    <source>
        <dbReference type="ARBA" id="ARBA00023134"/>
    </source>
</evidence>
<dbReference type="GO" id="GO:0003924">
    <property type="term" value="F:GTPase activity"/>
    <property type="evidence" value="ECO:0007669"/>
    <property type="project" value="InterPro"/>
</dbReference>
<dbReference type="PANTHER" id="PTHR43087">
    <property type="entry name" value="LYSINE/ARGININE/ORNITHINE TRANSPORT SYSTEM KINASE"/>
    <property type="match status" value="1"/>
</dbReference>
<dbReference type="PANTHER" id="PTHR43087:SF1">
    <property type="entry name" value="LAO_AO TRANSPORT SYSTEM ATPASE"/>
    <property type="match status" value="1"/>
</dbReference>